<accession>A0A5C5W8T9</accession>
<evidence type="ECO:0008006" key="3">
    <source>
        <dbReference type="Google" id="ProtNLM"/>
    </source>
</evidence>
<proteinExistence type="predicted"/>
<dbReference type="RefSeq" id="WP_146573259.1">
    <property type="nucleotide sequence ID" value="NZ_SJPH01000003.1"/>
</dbReference>
<evidence type="ECO:0000313" key="2">
    <source>
        <dbReference type="Proteomes" id="UP000318995"/>
    </source>
</evidence>
<keyword evidence="2" id="KW-1185">Reference proteome</keyword>
<dbReference type="AlphaFoldDB" id="A0A5C5W8T9"/>
<evidence type="ECO:0000313" key="1">
    <source>
        <dbReference type="EMBL" id="TWT46605.1"/>
    </source>
</evidence>
<gene>
    <name evidence="1" type="ORF">Pla111_17010</name>
</gene>
<name>A0A5C5W8T9_9BACT</name>
<comment type="caution">
    <text evidence="1">The sequence shown here is derived from an EMBL/GenBank/DDBJ whole genome shotgun (WGS) entry which is preliminary data.</text>
</comment>
<sequence length="164" mass="17151">MSGSINLPGAPANLLFGPTQLRAAFAAPPGPPITDSEAFFVARLTFSDDAQGTLAYQGTTSGSGVAVFTLPIAGDPYPDGDFNYNGVVDNGDLNLLLSRWGQTTVPPEWVNGFVDGLVDYQEANALLRSWAFGAGISIPEPASLALLIPLLSPLLGGCRRNTRT</sequence>
<dbReference type="Proteomes" id="UP000318995">
    <property type="component" value="Unassembled WGS sequence"/>
</dbReference>
<protein>
    <recommendedName>
        <fullName evidence="3">PEP-CTERM protein-sorting domain-containing protein</fullName>
    </recommendedName>
</protein>
<reference evidence="1 2" key="1">
    <citation type="submission" date="2019-02" db="EMBL/GenBank/DDBJ databases">
        <title>Deep-cultivation of Planctomycetes and their phenomic and genomic characterization uncovers novel biology.</title>
        <authorList>
            <person name="Wiegand S."/>
            <person name="Jogler M."/>
            <person name="Boedeker C."/>
            <person name="Pinto D."/>
            <person name="Vollmers J."/>
            <person name="Rivas-Marin E."/>
            <person name="Kohn T."/>
            <person name="Peeters S.H."/>
            <person name="Heuer A."/>
            <person name="Rast P."/>
            <person name="Oberbeckmann S."/>
            <person name="Bunk B."/>
            <person name="Jeske O."/>
            <person name="Meyerdierks A."/>
            <person name="Storesund J.E."/>
            <person name="Kallscheuer N."/>
            <person name="Luecker S."/>
            <person name="Lage O.M."/>
            <person name="Pohl T."/>
            <person name="Merkel B.J."/>
            <person name="Hornburger P."/>
            <person name="Mueller R.-W."/>
            <person name="Bruemmer F."/>
            <person name="Labrenz M."/>
            <person name="Spormann A.M."/>
            <person name="Op Den Camp H."/>
            <person name="Overmann J."/>
            <person name="Amann R."/>
            <person name="Jetten M.S.M."/>
            <person name="Mascher T."/>
            <person name="Medema M.H."/>
            <person name="Devos D.P."/>
            <person name="Kaster A.-K."/>
            <person name="Ovreas L."/>
            <person name="Rohde M."/>
            <person name="Galperin M.Y."/>
            <person name="Jogler C."/>
        </authorList>
    </citation>
    <scope>NUCLEOTIDE SEQUENCE [LARGE SCALE GENOMIC DNA]</scope>
    <source>
        <strain evidence="1 2">Pla111</strain>
    </source>
</reference>
<dbReference type="EMBL" id="SJPH01000003">
    <property type="protein sequence ID" value="TWT46605.1"/>
    <property type="molecule type" value="Genomic_DNA"/>
</dbReference>
<organism evidence="1 2">
    <name type="scientific">Botrimarina hoheduenensis</name>
    <dbReference type="NCBI Taxonomy" id="2528000"/>
    <lineage>
        <taxon>Bacteria</taxon>
        <taxon>Pseudomonadati</taxon>
        <taxon>Planctomycetota</taxon>
        <taxon>Planctomycetia</taxon>
        <taxon>Pirellulales</taxon>
        <taxon>Lacipirellulaceae</taxon>
        <taxon>Botrimarina</taxon>
    </lineage>
</organism>